<evidence type="ECO:0000256" key="1">
    <source>
        <dbReference type="SAM" id="Phobius"/>
    </source>
</evidence>
<feature type="transmembrane region" description="Helical" evidence="1">
    <location>
        <begin position="86"/>
        <end position="104"/>
    </location>
</feature>
<organism evidence="3 4">
    <name type="scientific">Pannonibacter phragmitetus</name>
    <dbReference type="NCBI Taxonomy" id="121719"/>
    <lineage>
        <taxon>Bacteria</taxon>
        <taxon>Pseudomonadati</taxon>
        <taxon>Pseudomonadota</taxon>
        <taxon>Alphaproteobacteria</taxon>
        <taxon>Hyphomicrobiales</taxon>
        <taxon>Stappiaceae</taxon>
        <taxon>Pannonibacter</taxon>
    </lineage>
</organism>
<evidence type="ECO:0000313" key="3">
    <source>
        <dbReference type="EMBL" id="ALV27887.1"/>
    </source>
</evidence>
<keyword evidence="1" id="KW-0812">Transmembrane</keyword>
<protein>
    <submittedName>
        <fullName evidence="3">Urease accessory protein UreJ</fullName>
    </submittedName>
</protein>
<evidence type="ECO:0000313" key="4">
    <source>
        <dbReference type="Proteomes" id="UP000064921"/>
    </source>
</evidence>
<feature type="signal peptide" evidence="2">
    <location>
        <begin position="1"/>
        <end position="18"/>
    </location>
</feature>
<evidence type="ECO:0000256" key="2">
    <source>
        <dbReference type="SAM" id="SignalP"/>
    </source>
</evidence>
<keyword evidence="4" id="KW-1185">Reference proteome</keyword>
<accession>A0A0U3ENZ4</accession>
<dbReference type="STRING" id="121719.APZ00_13120"/>
<feature type="transmembrane region" description="Helical" evidence="1">
    <location>
        <begin position="169"/>
        <end position="188"/>
    </location>
</feature>
<dbReference type="EMBL" id="CP013068">
    <property type="protein sequence ID" value="ALV27887.1"/>
    <property type="molecule type" value="Genomic_DNA"/>
</dbReference>
<dbReference type="RefSeq" id="WP_058899190.1">
    <property type="nucleotide sequence ID" value="NZ_CP013068.1"/>
</dbReference>
<feature type="transmembrane region" description="Helical" evidence="1">
    <location>
        <begin position="28"/>
        <end position="54"/>
    </location>
</feature>
<keyword evidence="1" id="KW-0472">Membrane</keyword>
<keyword evidence="2" id="KW-0732">Signal</keyword>
<dbReference type="AlphaFoldDB" id="A0A0U3ENZ4"/>
<dbReference type="PIRSF" id="PIRSF016919">
    <property type="entry name" value="HupE_UreJ"/>
    <property type="match status" value="1"/>
</dbReference>
<keyword evidence="1" id="KW-1133">Transmembrane helix</keyword>
<feature type="transmembrane region" description="Helical" evidence="1">
    <location>
        <begin position="111"/>
        <end position="128"/>
    </location>
</feature>
<dbReference type="InterPro" id="IPR007038">
    <property type="entry name" value="HupE_UreJ"/>
</dbReference>
<dbReference type="KEGG" id="pphr:APZ00_13120"/>
<gene>
    <name evidence="3" type="ORF">APZ00_13120</name>
</gene>
<proteinExistence type="predicted"/>
<feature type="transmembrane region" description="Helical" evidence="1">
    <location>
        <begin position="61"/>
        <end position="80"/>
    </location>
</feature>
<reference evidence="3 4" key="1">
    <citation type="submission" date="2015-10" db="EMBL/GenBank/DDBJ databases">
        <title>The world's first case of liver abscess caused by Pannonibacter phragmitetus.</title>
        <authorList>
            <person name="Ming D."/>
            <person name="Wang M."/>
            <person name="Zhou Y."/>
            <person name="Jiang T."/>
            <person name="Hu S."/>
        </authorList>
    </citation>
    <scope>NUCLEOTIDE SEQUENCE [LARGE SCALE GENOMIC DNA]</scope>
    <source>
        <strain evidence="3 4">31801</strain>
    </source>
</reference>
<sequence length="189" mass="18452">MNYAVFLGALLLSTPALAHTGHGGTSGLLAGLLHPVLGLDHLLAMVAVGIWSGLALPRHPWGGAAAFLGAMLAGAGLAFAGVTMPAVETLILASVVIFGLLVLVAKPEMPAALTVAALVAIGFFALGHGHAHASEAEGGAIAYVAGFVIATSLLHVAGIGVARGIAGKLVLQRVLGGAIAAAGLLLAAS</sequence>
<dbReference type="Pfam" id="PF04955">
    <property type="entry name" value="HupE_UreJ"/>
    <property type="match status" value="1"/>
</dbReference>
<dbReference type="Proteomes" id="UP000064921">
    <property type="component" value="Chromosome"/>
</dbReference>
<feature type="chain" id="PRO_5006837993" evidence="2">
    <location>
        <begin position="19"/>
        <end position="189"/>
    </location>
</feature>
<name>A0A0U3ENZ4_9HYPH</name>
<feature type="transmembrane region" description="Helical" evidence="1">
    <location>
        <begin position="140"/>
        <end position="162"/>
    </location>
</feature>